<protein>
    <submittedName>
        <fullName evidence="1">DUF5819 family protein</fullName>
    </submittedName>
</protein>
<proteinExistence type="predicted"/>
<accession>A0A9X3LDF3</accession>
<name>A0A9X3LDF3_9BACI</name>
<reference evidence="1" key="1">
    <citation type="submission" date="2022-05" db="EMBL/GenBank/DDBJ databases">
        <authorList>
            <person name="Colautti A."/>
            <person name="Iacumin L."/>
        </authorList>
    </citation>
    <scope>NUCLEOTIDE SEQUENCE</scope>
    <source>
        <strain evidence="1">DSM 30747</strain>
    </source>
</reference>
<dbReference type="RefSeq" id="WP_269923457.1">
    <property type="nucleotide sequence ID" value="NZ_JAMKBI010000025.1"/>
</dbReference>
<dbReference type="Pfam" id="PF19136">
    <property type="entry name" value="DUF5819"/>
    <property type="match status" value="1"/>
</dbReference>
<evidence type="ECO:0000313" key="1">
    <source>
        <dbReference type="EMBL" id="MCZ8535495.1"/>
    </source>
</evidence>
<dbReference type="InterPro" id="IPR043857">
    <property type="entry name" value="DUF5819"/>
</dbReference>
<comment type="caution">
    <text evidence="1">The sequence shown here is derived from an EMBL/GenBank/DDBJ whole genome shotgun (WGS) entry which is preliminary data.</text>
</comment>
<gene>
    <name evidence="1" type="ORF">M9R61_19545</name>
</gene>
<sequence length="206" mass="24154">MRANYLRAWFLLLFVVIFFHSGMTIAYNLPMTPFKQKFEPFISSYINPLFQQTWTLFAPTPANTNNNLQVKIYFEEEGHKNVSDWISITDIFNKQASKSYSHPYHNFSGTLIQMESLILGPAISLDNETIESPEFPKNMFNEYPYLETIYQFANVIVKQKYENAHSIQLRYSIEYFPEYGDQGEATKYEHINLPIIELKSLMKGNN</sequence>
<dbReference type="AlphaFoldDB" id="A0A9X3LDF3"/>
<evidence type="ECO:0000313" key="2">
    <source>
        <dbReference type="Proteomes" id="UP001152172"/>
    </source>
</evidence>
<keyword evidence="2" id="KW-1185">Reference proteome</keyword>
<dbReference type="Proteomes" id="UP001152172">
    <property type="component" value="Unassembled WGS sequence"/>
</dbReference>
<dbReference type="EMBL" id="JAMKBI010000025">
    <property type="protein sequence ID" value="MCZ8535495.1"/>
    <property type="molecule type" value="Genomic_DNA"/>
</dbReference>
<organism evidence="1 2">
    <name type="scientific">Psychrobacillus psychrodurans</name>
    <dbReference type="NCBI Taxonomy" id="126157"/>
    <lineage>
        <taxon>Bacteria</taxon>
        <taxon>Bacillati</taxon>
        <taxon>Bacillota</taxon>
        <taxon>Bacilli</taxon>
        <taxon>Bacillales</taxon>
        <taxon>Bacillaceae</taxon>
        <taxon>Psychrobacillus</taxon>
    </lineage>
</organism>